<name>A0ABW5Q059_9BACI</name>
<organism evidence="1 2">
    <name type="scientific">Oceanobacillus kapialis</name>
    <dbReference type="NCBI Taxonomy" id="481353"/>
    <lineage>
        <taxon>Bacteria</taxon>
        <taxon>Bacillati</taxon>
        <taxon>Bacillota</taxon>
        <taxon>Bacilli</taxon>
        <taxon>Bacillales</taxon>
        <taxon>Bacillaceae</taxon>
        <taxon>Oceanobacillus</taxon>
    </lineage>
</organism>
<comment type="caution">
    <text evidence="1">The sequence shown here is derived from an EMBL/GenBank/DDBJ whole genome shotgun (WGS) entry which is preliminary data.</text>
</comment>
<dbReference type="InterPro" id="IPR014962">
    <property type="entry name" value="YolD"/>
</dbReference>
<keyword evidence="2" id="KW-1185">Reference proteome</keyword>
<dbReference type="Pfam" id="PF08863">
    <property type="entry name" value="YolD"/>
    <property type="match status" value="1"/>
</dbReference>
<reference evidence="2" key="1">
    <citation type="journal article" date="2019" name="Int. J. Syst. Evol. Microbiol.">
        <title>The Global Catalogue of Microorganisms (GCM) 10K type strain sequencing project: providing services to taxonomists for standard genome sequencing and annotation.</title>
        <authorList>
            <consortium name="The Broad Institute Genomics Platform"/>
            <consortium name="The Broad Institute Genome Sequencing Center for Infectious Disease"/>
            <person name="Wu L."/>
            <person name="Ma J."/>
        </authorList>
    </citation>
    <scope>NUCLEOTIDE SEQUENCE [LARGE SCALE GENOMIC DNA]</scope>
    <source>
        <strain evidence="2">TISTR 1858</strain>
    </source>
</reference>
<dbReference type="RefSeq" id="WP_379561514.1">
    <property type="nucleotide sequence ID" value="NZ_JBHUMX010000019.1"/>
</dbReference>
<sequence length="105" mass="12315">MSVNDRGTIKWTSMMMPEHIEILKQLNEQQDWKEKPIISDYQKEEMNLALQLALKDDLTIELEYFKNHDYHKIKGKLLGVDVLNQFVKIEDELLPLGSLTGAWID</sequence>
<accession>A0ABW5Q059</accession>
<proteinExistence type="predicted"/>
<dbReference type="PANTHER" id="PTHR40051:SF1">
    <property type="entry name" value="YOLD-LIKE FAMILY PROTEIN"/>
    <property type="match status" value="1"/>
</dbReference>
<evidence type="ECO:0000313" key="1">
    <source>
        <dbReference type="EMBL" id="MFD2628770.1"/>
    </source>
</evidence>
<protein>
    <submittedName>
        <fullName evidence="1">YolD-like family protein</fullName>
    </submittedName>
</protein>
<dbReference type="PANTHER" id="PTHR40051">
    <property type="entry name" value="IG HYPOTHETICAL 15966"/>
    <property type="match status" value="1"/>
</dbReference>
<dbReference type="EMBL" id="JBHUMX010000019">
    <property type="protein sequence ID" value="MFD2628770.1"/>
    <property type="molecule type" value="Genomic_DNA"/>
</dbReference>
<evidence type="ECO:0000313" key="2">
    <source>
        <dbReference type="Proteomes" id="UP001597451"/>
    </source>
</evidence>
<dbReference type="Proteomes" id="UP001597451">
    <property type="component" value="Unassembled WGS sequence"/>
</dbReference>
<gene>
    <name evidence="1" type="ORF">ACFSUN_08215</name>
</gene>